<gene>
    <name evidence="1" type="ORF">FB567DRAFT_305337</name>
</gene>
<keyword evidence="2" id="KW-1185">Reference proteome</keyword>
<sequence length="203" mass="22863">MNSLSSERLTSPDIWLPDCIAAARPEAHQLNFNVLRYASWLKRVIYATHGSHAALPSNSFDKRAVRLQLLRRGLADTTRTVVPLTLGNRKHHTSSICSIGPPEPTPKCLLCPSRSLQTSLSVSLTSFLVTAYPIYQSELYPSCLSRRMRPYRKATTLLVYEDEVKRSRGFRMVDTLFEDGLQRNNVHKGSNSDRSCLMVDVPS</sequence>
<evidence type="ECO:0000313" key="1">
    <source>
        <dbReference type="EMBL" id="KAH7089565.1"/>
    </source>
</evidence>
<dbReference type="Proteomes" id="UP000813461">
    <property type="component" value="Unassembled WGS sequence"/>
</dbReference>
<dbReference type="AlphaFoldDB" id="A0A8K0RC90"/>
<organism evidence="1 2">
    <name type="scientific">Paraphoma chrysanthemicola</name>
    <dbReference type="NCBI Taxonomy" id="798071"/>
    <lineage>
        <taxon>Eukaryota</taxon>
        <taxon>Fungi</taxon>
        <taxon>Dikarya</taxon>
        <taxon>Ascomycota</taxon>
        <taxon>Pezizomycotina</taxon>
        <taxon>Dothideomycetes</taxon>
        <taxon>Pleosporomycetidae</taxon>
        <taxon>Pleosporales</taxon>
        <taxon>Pleosporineae</taxon>
        <taxon>Phaeosphaeriaceae</taxon>
        <taxon>Paraphoma</taxon>
    </lineage>
</organism>
<comment type="caution">
    <text evidence="1">The sequence shown here is derived from an EMBL/GenBank/DDBJ whole genome shotgun (WGS) entry which is preliminary data.</text>
</comment>
<reference evidence="1" key="1">
    <citation type="journal article" date="2021" name="Nat. Commun.">
        <title>Genetic determinants of endophytism in the Arabidopsis root mycobiome.</title>
        <authorList>
            <person name="Mesny F."/>
            <person name="Miyauchi S."/>
            <person name="Thiergart T."/>
            <person name="Pickel B."/>
            <person name="Atanasova L."/>
            <person name="Karlsson M."/>
            <person name="Huettel B."/>
            <person name="Barry K.W."/>
            <person name="Haridas S."/>
            <person name="Chen C."/>
            <person name="Bauer D."/>
            <person name="Andreopoulos W."/>
            <person name="Pangilinan J."/>
            <person name="LaButti K."/>
            <person name="Riley R."/>
            <person name="Lipzen A."/>
            <person name="Clum A."/>
            <person name="Drula E."/>
            <person name="Henrissat B."/>
            <person name="Kohler A."/>
            <person name="Grigoriev I.V."/>
            <person name="Martin F.M."/>
            <person name="Hacquard S."/>
        </authorList>
    </citation>
    <scope>NUCLEOTIDE SEQUENCE</scope>
    <source>
        <strain evidence="1">MPI-SDFR-AT-0120</strain>
    </source>
</reference>
<name>A0A8K0RC90_9PLEO</name>
<evidence type="ECO:0000313" key="2">
    <source>
        <dbReference type="Proteomes" id="UP000813461"/>
    </source>
</evidence>
<protein>
    <submittedName>
        <fullName evidence="1">Uncharacterized protein</fullName>
    </submittedName>
</protein>
<dbReference type="EMBL" id="JAGMVJ010000006">
    <property type="protein sequence ID" value="KAH7089565.1"/>
    <property type="molecule type" value="Genomic_DNA"/>
</dbReference>
<accession>A0A8K0RC90</accession>
<proteinExistence type="predicted"/>